<dbReference type="Proteomes" id="UP000177996">
    <property type="component" value="Unassembled WGS sequence"/>
</dbReference>
<gene>
    <name evidence="1" type="ORF">A3D65_00275</name>
</gene>
<dbReference type="EMBL" id="MHLL01000013">
    <property type="protein sequence ID" value="OGZ10073.1"/>
    <property type="molecule type" value="Genomic_DNA"/>
</dbReference>
<dbReference type="AlphaFoldDB" id="A0A1G2D949"/>
<protein>
    <submittedName>
        <fullName evidence="1">Uncharacterized protein</fullName>
    </submittedName>
</protein>
<evidence type="ECO:0000313" key="2">
    <source>
        <dbReference type="Proteomes" id="UP000177996"/>
    </source>
</evidence>
<organism evidence="1 2">
    <name type="scientific">Candidatus Lloydbacteria bacterium RIFCSPHIGHO2_02_FULL_50_13</name>
    <dbReference type="NCBI Taxonomy" id="1798661"/>
    <lineage>
        <taxon>Bacteria</taxon>
        <taxon>Candidatus Lloydiibacteriota</taxon>
    </lineage>
</organism>
<accession>A0A1G2D949</accession>
<reference evidence="1 2" key="1">
    <citation type="journal article" date="2016" name="Nat. Commun.">
        <title>Thousands of microbial genomes shed light on interconnected biogeochemical processes in an aquifer system.</title>
        <authorList>
            <person name="Anantharaman K."/>
            <person name="Brown C.T."/>
            <person name="Hug L.A."/>
            <person name="Sharon I."/>
            <person name="Castelle C.J."/>
            <person name="Probst A.J."/>
            <person name="Thomas B.C."/>
            <person name="Singh A."/>
            <person name="Wilkins M.J."/>
            <person name="Karaoz U."/>
            <person name="Brodie E.L."/>
            <person name="Williams K.H."/>
            <person name="Hubbard S.S."/>
            <person name="Banfield J.F."/>
        </authorList>
    </citation>
    <scope>NUCLEOTIDE SEQUENCE [LARGE SCALE GENOMIC DNA]</scope>
</reference>
<evidence type="ECO:0000313" key="1">
    <source>
        <dbReference type="EMBL" id="OGZ10073.1"/>
    </source>
</evidence>
<name>A0A1G2D949_9BACT</name>
<proteinExistence type="predicted"/>
<comment type="caution">
    <text evidence="1">The sequence shown here is derived from an EMBL/GenBank/DDBJ whole genome shotgun (WGS) entry which is preliminary data.</text>
</comment>
<sequence>MQYGVSHINNAHMNKKQFLRSLNDVSIRLGGSPHGVGVFAIRAIPKGVNPLKNCDPWGDVLTITKKELTDADAPDDVVLNTSKIPKAVPKAAFGTRFLKAAFGILLS</sequence>